<dbReference type="PANTHER" id="PTHR43400">
    <property type="entry name" value="FUMARATE REDUCTASE"/>
    <property type="match status" value="1"/>
</dbReference>
<dbReference type="EMBL" id="NIRS01000003">
    <property type="protein sequence ID" value="PPK38510.1"/>
    <property type="molecule type" value="Genomic_DNA"/>
</dbReference>
<dbReference type="SUPFAM" id="SSF56425">
    <property type="entry name" value="Succinate dehydrogenase/fumarate reductase flavoprotein, catalytic domain"/>
    <property type="match status" value="1"/>
</dbReference>
<keyword evidence="3" id="KW-0274">FAD</keyword>
<keyword evidence="4" id="KW-0560">Oxidoreductase</keyword>
<evidence type="ECO:0000256" key="6">
    <source>
        <dbReference type="ARBA" id="ARBA00061147"/>
    </source>
</evidence>
<comment type="similarity">
    <text evidence="6">Belongs to the FAD-dependent oxidoreductase 2 family. 3-oxosteroid dehydrogenase subfamily.</text>
</comment>
<evidence type="ECO:0000256" key="5">
    <source>
        <dbReference type="ARBA" id="ARBA00051951"/>
    </source>
</evidence>
<dbReference type="Pfam" id="PF00890">
    <property type="entry name" value="FAD_binding_2"/>
    <property type="match status" value="1"/>
</dbReference>
<dbReference type="InterPro" id="IPR003953">
    <property type="entry name" value="FAD-dep_OxRdtase_2_FAD-bd"/>
</dbReference>
<accession>A0A2S6FMB2</accession>
<keyword evidence="2" id="KW-0285">Flavoprotein</keyword>
<evidence type="ECO:0000256" key="7">
    <source>
        <dbReference type="ARBA" id="ARBA00066536"/>
    </source>
</evidence>
<dbReference type="PRINTS" id="PR00411">
    <property type="entry name" value="PNDRDTASEI"/>
</dbReference>
<evidence type="ECO:0000256" key="4">
    <source>
        <dbReference type="ARBA" id="ARBA00023002"/>
    </source>
</evidence>
<dbReference type="Gene3D" id="3.50.50.60">
    <property type="entry name" value="FAD/NAD(P)-binding domain"/>
    <property type="match status" value="2"/>
</dbReference>
<dbReference type="InterPro" id="IPR050315">
    <property type="entry name" value="FAD-oxidoreductase_2"/>
</dbReference>
<dbReference type="FunFam" id="3.50.50.60:FF:000208">
    <property type="entry name" value="3-ketosteroid dehydrogenase"/>
    <property type="match status" value="1"/>
</dbReference>
<evidence type="ECO:0000313" key="10">
    <source>
        <dbReference type="EMBL" id="PPK38510.1"/>
    </source>
</evidence>
<dbReference type="EC" id="1.3.99.4" evidence="7"/>
<reference evidence="11" key="1">
    <citation type="submission" date="2017-06" db="EMBL/GenBank/DDBJ databases">
        <authorList>
            <person name="Furmanczyk E.M."/>
        </authorList>
    </citation>
    <scope>NUCLEOTIDE SEQUENCE [LARGE SCALE GENOMIC DNA]</scope>
    <source>
        <strain evidence="11">AP3_16</strain>
    </source>
</reference>
<evidence type="ECO:0000256" key="8">
    <source>
        <dbReference type="ARBA" id="ARBA00069709"/>
    </source>
</evidence>
<dbReference type="GO" id="GO:0008202">
    <property type="term" value="P:steroid metabolic process"/>
    <property type="evidence" value="ECO:0007669"/>
    <property type="project" value="UniProtKB-ARBA"/>
</dbReference>
<evidence type="ECO:0000259" key="9">
    <source>
        <dbReference type="Pfam" id="PF00890"/>
    </source>
</evidence>
<dbReference type="PANTHER" id="PTHR43400:SF10">
    <property type="entry name" value="3-OXOSTEROID 1-DEHYDROGENASE"/>
    <property type="match status" value="1"/>
</dbReference>
<dbReference type="InterPro" id="IPR027477">
    <property type="entry name" value="Succ_DH/fumarate_Rdtase_cat_sf"/>
</dbReference>
<protein>
    <recommendedName>
        <fullName evidence="8">3-oxosteroid 1-dehydrogenase</fullName>
        <ecNumber evidence="7">1.3.99.4</ecNumber>
    </recommendedName>
</protein>
<dbReference type="SUPFAM" id="SSF51905">
    <property type="entry name" value="FAD/NAD(P)-binding domain"/>
    <property type="match status" value="1"/>
</dbReference>
<organism evidence="10 11">
    <name type="scientific">Pseudomonas laurylsulfatiphila</name>
    <dbReference type="NCBI Taxonomy" id="2011015"/>
    <lineage>
        <taxon>Bacteria</taxon>
        <taxon>Pseudomonadati</taxon>
        <taxon>Pseudomonadota</taxon>
        <taxon>Gammaproteobacteria</taxon>
        <taxon>Pseudomonadales</taxon>
        <taxon>Pseudomonadaceae</taxon>
        <taxon>Pseudomonas</taxon>
    </lineage>
</organism>
<proteinExistence type="inferred from homology"/>
<dbReference type="AlphaFoldDB" id="A0A2S6FMB2"/>
<comment type="caution">
    <text evidence="10">The sequence shown here is derived from an EMBL/GenBank/DDBJ whole genome shotgun (WGS) entry which is preliminary data.</text>
</comment>
<comment type="catalytic activity">
    <reaction evidence="5">
        <text>a 3-oxosteroid + A = a 3-oxo-Delta(1)-steroid + AH2</text>
        <dbReference type="Rhea" id="RHEA:13329"/>
        <dbReference type="ChEBI" id="CHEBI:13193"/>
        <dbReference type="ChEBI" id="CHEBI:17499"/>
        <dbReference type="ChEBI" id="CHEBI:20156"/>
        <dbReference type="ChEBI" id="CHEBI:47788"/>
        <dbReference type="EC" id="1.3.99.4"/>
    </reaction>
</comment>
<gene>
    <name evidence="10" type="ORF">CD175_11905</name>
</gene>
<comment type="cofactor">
    <cofactor evidence="1">
        <name>FAD</name>
        <dbReference type="ChEBI" id="CHEBI:57692"/>
    </cofactor>
</comment>
<dbReference type="Gene3D" id="3.90.700.10">
    <property type="entry name" value="Succinate dehydrogenase/fumarate reductase flavoprotein, catalytic domain"/>
    <property type="match status" value="1"/>
</dbReference>
<feature type="domain" description="FAD-dependent oxidoreductase 2 FAD-binding" evidence="9">
    <location>
        <begin position="47"/>
        <end position="583"/>
    </location>
</feature>
<keyword evidence="11" id="KW-1185">Reference proteome</keyword>
<dbReference type="Proteomes" id="UP000238541">
    <property type="component" value="Unassembled WGS sequence"/>
</dbReference>
<evidence type="ECO:0000256" key="1">
    <source>
        <dbReference type="ARBA" id="ARBA00001974"/>
    </source>
</evidence>
<evidence type="ECO:0000313" key="11">
    <source>
        <dbReference type="Proteomes" id="UP000238541"/>
    </source>
</evidence>
<name>A0A2S6FMB2_9PSED</name>
<dbReference type="GO" id="GO:0047571">
    <property type="term" value="F:3-oxosteroid 1-dehydrogenase activity"/>
    <property type="evidence" value="ECO:0007669"/>
    <property type="project" value="UniProtKB-EC"/>
</dbReference>
<evidence type="ECO:0000256" key="3">
    <source>
        <dbReference type="ARBA" id="ARBA00022827"/>
    </source>
</evidence>
<sequence>MSCPVKSPNNHRNDSIRRGAVSRCPILQNPWRWLVNDCIINWDECCDVLVVGSGAGAMTAALRAHDLGLKVLLIEKSEQYGGTSATSGGGIWIPNNHRIAALGGQDSAAEAIHYICTVTESDDADGRIAAYVENGRHMVKYLEDHSCVRFEAQASYADYYPEMEGGKPGYRSMDPLPFDARKLDAEFLRMREPSPATLMLGRMAMTMKEARVLLCRGPGWVGLTLKVLWRYWHDWKGRRLSRRDRYLTLGNALIGALRRSLMDRGTPLWLNCALQELVLDGGRVVGVQAMRNGRRINIKARHGVILGAGGFERNQAMREQYLPQPSKVDWSATPPYNTGDAILAGQRIGADIALMGHSWWAPTTRVEGEVRQRPLFVERALPGCILVDSTGQRFVNEAAPYTDIVYAMYARQREGVISVPCWMVFDADFRHKYPCGALAPGYAVPDRRLPENLYSCFHKADSLIELAAKIEVDATGLLGTVQRFNPMAQTGDDQDFHKGKSLFDRYYGDPNVQPNPCLAPLRKAPFYAVRIDAGDIGTKGGLRTDVKARVLDEAGQAIPGLYAIGNNSASMMGRTYPGAGATLGPAMTFGYLAANHIRATVNDKGVEVESATCQSSI</sequence>
<evidence type="ECO:0000256" key="2">
    <source>
        <dbReference type="ARBA" id="ARBA00022630"/>
    </source>
</evidence>
<dbReference type="InterPro" id="IPR036188">
    <property type="entry name" value="FAD/NAD-bd_sf"/>
</dbReference>